<organism evidence="1">
    <name type="scientific">Siphoviridae sp. ct3R43</name>
    <dbReference type="NCBI Taxonomy" id="2825321"/>
    <lineage>
        <taxon>Viruses</taxon>
        <taxon>Duplodnaviria</taxon>
        <taxon>Heunggongvirae</taxon>
        <taxon>Uroviricota</taxon>
        <taxon>Caudoviricetes</taxon>
    </lineage>
</organism>
<proteinExistence type="predicted"/>
<sequence>MRGCLSGAVPFLRCRGTSRRQNGTGGGRI</sequence>
<accession>A0A8S5VG85</accession>
<reference evidence="1" key="1">
    <citation type="journal article" date="2021" name="Proc. Natl. Acad. Sci. U.S.A.">
        <title>A Catalog of Tens of Thousands of Viruses from Human Metagenomes Reveals Hidden Associations with Chronic Diseases.</title>
        <authorList>
            <person name="Tisza M.J."/>
            <person name="Buck C.B."/>
        </authorList>
    </citation>
    <scope>NUCLEOTIDE SEQUENCE</scope>
    <source>
        <strain evidence="1">Ct3R43</strain>
    </source>
</reference>
<name>A0A8S5VG85_9CAUD</name>
<dbReference type="EMBL" id="BK016262">
    <property type="protein sequence ID" value="DAG05627.1"/>
    <property type="molecule type" value="Genomic_DNA"/>
</dbReference>
<protein>
    <submittedName>
        <fullName evidence="1">Uncharacterized protein</fullName>
    </submittedName>
</protein>
<evidence type="ECO:0000313" key="1">
    <source>
        <dbReference type="EMBL" id="DAG05627.1"/>
    </source>
</evidence>